<evidence type="ECO:0000256" key="1">
    <source>
        <dbReference type="SAM" id="MobiDB-lite"/>
    </source>
</evidence>
<organism evidence="2 3">
    <name type="scientific">Triticum urartu</name>
    <name type="common">Red wild einkorn</name>
    <name type="synonym">Crithodium urartu</name>
    <dbReference type="NCBI Taxonomy" id="4572"/>
    <lineage>
        <taxon>Eukaryota</taxon>
        <taxon>Viridiplantae</taxon>
        <taxon>Streptophyta</taxon>
        <taxon>Embryophyta</taxon>
        <taxon>Tracheophyta</taxon>
        <taxon>Spermatophyta</taxon>
        <taxon>Magnoliopsida</taxon>
        <taxon>Liliopsida</taxon>
        <taxon>Poales</taxon>
        <taxon>Poaceae</taxon>
        <taxon>BOP clade</taxon>
        <taxon>Pooideae</taxon>
        <taxon>Triticodae</taxon>
        <taxon>Triticeae</taxon>
        <taxon>Triticinae</taxon>
        <taxon>Triticum</taxon>
    </lineage>
</organism>
<dbReference type="Gramene" id="TuG1812G0200002069.01.T01">
    <property type="protein sequence ID" value="TuG1812G0200002069.01.T01"/>
    <property type="gene ID" value="TuG1812G0200002069.01"/>
</dbReference>
<dbReference type="EnsemblPlants" id="TuG1812G0200002069.01.T01">
    <property type="protein sequence ID" value="TuG1812G0200002069.01.T01"/>
    <property type="gene ID" value="TuG1812G0200002069.01"/>
</dbReference>
<evidence type="ECO:0000313" key="2">
    <source>
        <dbReference type="EnsemblPlants" id="TuG1812G0200002069.01.T01"/>
    </source>
</evidence>
<dbReference type="Proteomes" id="UP000015106">
    <property type="component" value="Chromosome 2"/>
</dbReference>
<feature type="compositionally biased region" description="Low complexity" evidence="1">
    <location>
        <begin position="23"/>
        <end position="41"/>
    </location>
</feature>
<evidence type="ECO:0000313" key="3">
    <source>
        <dbReference type="Proteomes" id="UP000015106"/>
    </source>
</evidence>
<proteinExistence type="predicted"/>
<accession>A0A8R7TFC9</accession>
<protein>
    <submittedName>
        <fullName evidence="2">Uncharacterized protein</fullName>
    </submittedName>
</protein>
<feature type="region of interest" description="Disordered" evidence="1">
    <location>
        <begin position="1"/>
        <end position="42"/>
    </location>
</feature>
<reference evidence="3" key="1">
    <citation type="journal article" date="2013" name="Nature">
        <title>Draft genome of the wheat A-genome progenitor Triticum urartu.</title>
        <authorList>
            <person name="Ling H.Q."/>
            <person name="Zhao S."/>
            <person name="Liu D."/>
            <person name="Wang J."/>
            <person name="Sun H."/>
            <person name="Zhang C."/>
            <person name="Fan H."/>
            <person name="Li D."/>
            <person name="Dong L."/>
            <person name="Tao Y."/>
            <person name="Gao C."/>
            <person name="Wu H."/>
            <person name="Li Y."/>
            <person name="Cui Y."/>
            <person name="Guo X."/>
            <person name="Zheng S."/>
            <person name="Wang B."/>
            <person name="Yu K."/>
            <person name="Liang Q."/>
            <person name="Yang W."/>
            <person name="Lou X."/>
            <person name="Chen J."/>
            <person name="Feng M."/>
            <person name="Jian J."/>
            <person name="Zhang X."/>
            <person name="Luo G."/>
            <person name="Jiang Y."/>
            <person name="Liu J."/>
            <person name="Wang Z."/>
            <person name="Sha Y."/>
            <person name="Zhang B."/>
            <person name="Wu H."/>
            <person name="Tang D."/>
            <person name="Shen Q."/>
            <person name="Xue P."/>
            <person name="Zou S."/>
            <person name="Wang X."/>
            <person name="Liu X."/>
            <person name="Wang F."/>
            <person name="Yang Y."/>
            <person name="An X."/>
            <person name="Dong Z."/>
            <person name="Zhang K."/>
            <person name="Zhang X."/>
            <person name="Luo M.C."/>
            <person name="Dvorak J."/>
            <person name="Tong Y."/>
            <person name="Wang J."/>
            <person name="Yang H."/>
            <person name="Li Z."/>
            <person name="Wang D."/>
            <person name="Zhang A."/>
            <person name="Wang J."/>
        </authorList>
    </citation>
    <scope>NUCLEOTIDE SEQUENCE</scope>
    <source>
        <strain evidence="3">cv. G1812</strain>
    </source>
</reference>
<feature type="region of interest" description="Disordered" evidence="1">
    <location>
        <begin position="55"/>
        <end position="122"/>
    </location>
</feature>
<sequence length="122" mass="13239">MASFPRRPARPSALEAEMWRPGARPLPSSRTTPSSPAAAVARRIRARHSVLGSWSCRRHESATRRRPPSRAAPCSPYVTAARLRLTPPSALAGSAEARVPRHYASHNQKSHGPPSCVSSKTE</sequence>
<name>A0A8R7TFC9_TRIUA</name>
<reference evidence="2" key="3">
    <citation type="submission" date="2022-06" db="UniProtKB">
        <authorList>
            <consortium name="EnsemblPlants"/>
        </authorList>
    </citation>
    <scope>IDENTIFICATION</scope>
</reference>
<reference evidence="2" key="2">
    <citation type="submission" date="2018-03" db="EMBL/GenBank/DDBJ databases">
        <title>The Triticum urartu genome reveals the dynamic nature of wheat genome evolution.</title>
        <authorList>
            <person name="Ling H."/>
            <person name="Ma B."/>
            <person name="Shi X."/>
            <person name="Liu H."/>
            <person name="Dong L."/>
            <person name="Sun H."/>
            <person name="Cao Y."/>
            <person name="Gao Q."/>
            <person name="Zheng S."/>
            <person name="Li Y."/>
            <person name="Yu Y."/>
            <person name="Du H."/>
            <person name="Qi M."/>
            <person name="Li Y."/>
            <person name="Yu H."/>
            <person name="Cui Y."/>
            <person name="Wang N."/>
            <person name="Chen C."/>
            <person name="Wu H."/>
            <person name="Zhao Y."/>
            <person name="Zhang J."/>
            <person name="Li Y."/>
            <person name="Zhou W."/>
            <person name="Zhang B."/>
            <person name="Hu W."/>
            <person name="Eijk M."/>
            <person name="Tang J."/>
            <person name="Witsenboer H."/>
            <person name="Zhao S."/>
            <person name="Li Z."/>
            <person name="Zhang A."/>
            <person name="Wang D."/>
            <person name="Liang C."/>
        </authorList>
    </citation>
    <scope>NUCLEOTIDE SEQUENCE [LARGE SCALE GENOMIC DNA]</scope>
    <source>
        <strain evidence="2">cv. G1812</strain>
    </source>
</reference>
<keyword evidence="3" id="KW-1185">Reference proteome</keyword>
<dbReference type="AlphaFoldDB" id="A0A8R7TFC9"/>